<gene>
    <name evidence="1" type="ORF">AACT_2640</name>
</gene>
<reference evidence="1 2" key="1">
    <citation type="submission" date="2019-08" db="EMBL/GenBank/DDBJ databases">
        <title>Complete genome sequence of Arcobacter acticola.</title>
        <authorList>
            <person name="Miller W."/>
        </authorList>
    </citation>
    <scope>NUCLEOTIDE SEQUENCE [LARGE SCALE GENOMIC DNA]</scope>
    <source>
        <strain evidence="1 2">KCTC 52212</strain>
    </source>
</reference>
<dbReference type="Proteomes" id="UP000503483">
    <property type="component" value="Chromosome"/>
</dbReference>
<dbReference type="KEGG" id="paco:AACT_2640"/>
<dbReference type="GO" id="GO:0003824">
    <property type="term" value="F:catalytic activity"/>
    <property type="evidence" value="ECO:0007669"/>
    <property type="project" value="InterPro"/>
</dbReference>
<dbReference type="GO" id="GO:0009116">
    <property type="term" value="P:nucleoside metabolic process"/>
    <property type="evidence" value="ECO:0007669"/>
    <property type="project" value="InterPro"/>
</dbReference>
<accession>A0A6M8ER65</accession>
<proteinExistence type="predicted"/>
<evidence type="ECO:0000313" key="1">
    <source>
        <dbReference type="EMBL" id="QKE29711.1"/>
    </source>
</evidence>
<keyword evidence="2" id="KW-1185">Reference proteome</keyword>
<name>A0A6M8ER65_9BACT</name>
<sequence>MGLGLSFDLMSKILIHTTSIIEANPIIKFFNLKELENSCENKIYSNDDILLIISGVSKDLIVKSLDYIFKNYSISKAFDLSIASCSDGSIALGTLFCTNRFIGGLNFANITTIEKPLETDENLETLLVDKQAQFFSQICKENIKDFYVLKIVSDYFDEVEPTNDIIFELINNSISKWKKLI</sequence>
<dbReference type="Gene3D" id="3.40.50.1580">
    <property type="entry name" value="Nucleoside phosphorylase domain"/>
    <property type="match status" value="1"/>
</dbReference>
<dbReference type="AlphaFoldDB" id="A0A6M8ER65"/>
<dbReference type="EMBL" id="CP042652">
    <property type="protein sequence ID" value="QKE29711.1"/>
    <property type="molecule type" value="Genomic_DNA"/>
</dbReference>
<evidence type="ECO:0000313" key="2">
    <source>
        <dbReference type="Proteomes" id="UP000503483"/>
    </source>
</evidence>
<protein>
    <submittedName>
        <fullName evidence="1">Uncharacterized protein</fullName>
    </submittedName>
</protein>
<organism evidence="1 2">
    <name type="scientific">Arcobacter acticola</name>
    <dbReference type="NCBI Taxonomy" id="1849015"/>
    <lineage>
        <taxon>Bacteria</taxon>
        <taxon>Pseudomonadati</taxon>
        <taxon>Campylobacterota</taxon>
        <taxon>Epsilonproteobacteria</taxon>
        <taxon>Campylobacterales</taxon>
        <taxon>Arcobacteraceae</taxon>
        <taxon>Arcobacter</taxon>
    </lineage>
</organism>
<dbReference type="InterPro" id="IPR035994">
    <property type="entry name" value="Nucleoside_phosphorylase_sf"/>
</dbReference>